<accession>A0A0E9VE83</accession>
<reference evidence="1" key="1">
    <citation type="submission" date="2014-11" db="EMBL/GenBank/DDBJ databases">
        <authorList>
            <person name="Amaro Gonzalez C."/>
        </authorList>
    </citation>
    <scope>NUCLEOTIDE SEQUENCE</scope>
</reference>
<dbReference type="EMBL" id="GBXM01032210">
    <property type="protein sequence ID" value="JAH76367.1"/>
    <property type="molecule type" value="Transcribed_RNA"/>
</dbReference>
<reference evidence="1" key="2">
    <citation type="journal article" date="2015" name="Fish Shellfish Immunol.">
        <title>Early steps in the European eel (Anguilla anguilla)-Vibrio vulnificus interaction in the gills: Role of the RtxA13 toxin.</title>
        <authorList>
            <person name="Callol A."/>
            <person name="Pajuelo D."/>
            <person name="Ebbesson L."/>
            <person name="Teles M."/>
            <person name="MacKenzie S."/>
            <person name="Amaro C."/>
        </authorList>
    </citation>
    <scope>NUCLEOTIDE SEQUENCE</scope>
</reference>
<dbReference type="AlphaFoldDB" id="A0A0E9VE83"/>
<protein>
    <submittedName>
        <fullName evidence="1">Uncharacterized protein</fullName>
    </submittedName>
</protein>
<evidence type="ECO:0000313" key="1">
    <source>
        <dbReference type="EMBL" id="JAH76367.1"/>
    </source>
</evidence>
<organism evidence="1">
    <name type="scientific">Anguilla anguilla</name>
    <name type="common">European freshwater eel</name>
    <name type="synonym">Muraena anguilla</name>
    <dbReference type="NCBI Taxonomy" id="7936"/>
    <lineage>
        <taxon>Eukaryota</taxon>
        <taxon>Metazoa</taxon>
        <taxon>Chordata</taxon>
        <taxon>Craniata</taxon>
        <taxon>Vertebrata</taxon>
        <taxon>Euteleostomi</taxon>
        <taxon>Actinopterygii</taxon>
        <taxon>Neopterygii</taxon>
        <taxon>Teleostei</taxon>
        <taxon>Anguilliformes</taxon>
        <taxon>Anguillidae</taxon>
        <taxon>Anguilla</taxon>
    </lineage>
</organism>
<proteinExistence type="predicted"/>
<sequence length="66" mass="7203">MELYIWLLNARTTEKRGNATILDGMGTNKLACLSLPSSHAKTRTGILGYCLLETTLVHNPNSTPNS</sequence>
<name>A0A0E9VE83_ANGAN</name>